<evidence type="ECO:0000256" key="1">
    <source>
        <dbReference type="SAM" id="MobiDB-lite"/>
    </source>
</evidence>
<evidence type="ECO:0000313" key="2">
    <source>
        <dbReference type="EMBL" id="ROT42998.1"/>
    </source>
</evidence>
<dbReference type="Proteomes" id="UP000272025">
    <property type="component" value="Unassembled WGS sequence"/>
</dbReference>
<organism evidence="2 3">
    <name type="scientific">Sodiomyces alkalinus (strain CBS 110278 / VKM F-3762 / F11)</name>
    <name type="common">Alkaliphilic filamentous fungus</name>
    <dbReference type="NCBI Taxonomy" id="1314773"/>
    <lineage>
        <taxon>Eukaryota</taxon>
        <taxon>Fungi</taxon>
        <taxon>Dikarya</taxon>
        <taxon>Ascomycota</taxon>
        <taxon>Pezizomycotina</taxon>
        <taxon>Sordariomycetes</taxon>
        <taxon>Hypocreomycetidae</taxon>
        <taxon>Glomerellales</taxon>
        <taxon>Plectosphaerellaceae</taxon>
        <taxon>Sodiomyces</taxon>
    </lineage>
</organism>
<dbReference type="PANTHER" id="PTHR13211:SF0">
    <property type="entry name" value="TELOMERASE CAJAL BODY PROTEIN 1"/>
    <property type="match status" value="1"/>
</dbReference>
<sequence>MDSHKDVEDGEACDQREAQNISHHQEDSPRNQPDGPRPFPAVQVVASTEHRSRGGDTHSASPEPHDHGPQEKEYALDKPHARSFYRGVQWTADGTAVVASTSDHRISVHVLPEDLLAPKDQPFHLEPDSQLRFSEPSYAFAVSPYFSLSEPLSQTVLVSCKDHPIQLHHLFPDPPASASSSTSTSPYKLIRRETEAYISAESLLWTWPGTHFLVGSVNRLDYFDITRTGSDGPALTIPTIPSKRHLSKGGGVGMKGMVSALASQSPAVSDAPLVAAGTWTRWLGLYDPARSNKAVANWSIRGVVEAEFGHRDDDGGGVVQTLWSPCGRYLAVNERQASGILVYDVRGTGRPVNLLIGRDASTQQRLSCDVFAGSAATSDDGGFELWAGSKDGRVLVWEGVGARSGTLDESWDFRAHQSPVGGTMLHPGGSVVATCSGAWTTTSDDELVAQAGTSNDVGMPKLASPRLTDDCNLKIWALGMDDDALDDAEKAPEG</sequence>
<dbReference type="InterPro" id="IPR015943">
    <property type="entry name" value="WD40/YVTN_repeat-like_dom_sf"/>
</dbReference>
<dbReference type="InterPro" id="IPR051150">
    <property type="entry name" value="SWT21/TCAB1_mRNA_Telomere"/>
</dbReference>
<dbReference type="STRING" id="1314773.A0A3N2Q8M3"/>
<dbReference type="Gene3D" id="2.130.10.10">
    <property type="entry name" value="YVTN repeat-like/Quinoprotein amine dehydrogenase"/>
    <property type="match status" value="1"/>
</dbReference>
<reference evidence="2 3" key="1">
    <citation type="journal article" date="2018" name="Mol. Ecol.">
        <title>The obligate alkalophilic soda-lake fungus Sodiomyces alkalinus has shifted to a protein diet.</title>
        <authorList>
            <person name="Grum-Grzhimaylo A.A."/>
            <person name="Falkoski D.L."/>
            <person name="van den Heuvel J."/>
            <person name="Valero-Jimenez C.A."/>
            <person name="Min B."/>
            <person name="Choi I.G."/>
            <person name="Lipzen A."/>
            <person name="Daum C.G."/>
            <person name="Aanen D.K."/>
            <person name="Tsang A."/>
            <person name="Henrissat B."/>
            <person name="Bilanenko E.N."/>
            <person name="de Vries R.P."/>
            <person name="van Kan J.A.L."/>
            <person name="Grigoriev I.V."/>
            <person name="Debets A.J.M."/>
        </authorList>
    </citation>
    <scope>NUCLEOTIDE SEQUENCE [LARGE SCALE GENOMIC DNA]</scope>
    <source>
        <strain evidence="2 3">F11</strain>
    </source>
</reference>
<gene>
    <name evidence="2" type="ORF">SODALDRAFT_268436</name>
</gene>
<feature type="region of interest" description="Disordered" evidence="1">
    <location>
        <begin position="1"/>
        <end position="72"/>
    </location>
</feature>
<dbReference type="EMBL" id="ML119051">
    <property type="protein sequence ID" value="ROT42998.1"/>
    <property type="molecule type" value="Genomic_DNA"/>
</dbReference>
<dbReference type="RefSeq" id="XP_028470804.1">
    <property type="nucleotide sequence ID" value="XM_028607608.1"/>
</dbReference>
<dbReference type="PANTHER" id="PTHR13211">
    <property type="entry name" value="TELOMERASE CAJAL BODY PROTEIN 1"/>
    <property type="match status" value="1"/>
</dbReference>
<feature type="compositionally biased region" description="Basic and acidic residues" evidence="1">
    <location>
        <begin position="1"/>
        <end position="29"/>
    </location>
</feature>
<evidence type="ECO:0000313" key="3">
    <source>
        <dbReference type="Proteomes" id="UP000272025"/>
    </source>
</evidence>
<feature type="compositionally biased region" description="Basic and acidic residues" evidence="1">
    <location>
        <begin position="63"/>
        <end position="72"/>
    </location>
</feature>
<dbReference type="SUPFAM" id="SSF50978">
    <property type="entry name" value="WD40 repeat-like"/>
    <property type="match status" value="1"/>
</dbReference>
<proteinExistence type="predicted"/>
<dbReference type="InterPro" id="IPR036322">
    <property type="entry name" value="WD40_repeat_dom_sf"/>
</dbReference>
<dbReference type="AlphaFoldDB" id="A0A3N2Q8M3"/>
<dbReference type="OrthoDB" id="239865at2759"/>
<protein>
    <recommendedName>
        <fullName evidence="4">WD40 repeat-like protein</fullName>
    </recommendedName>
</protein>
<keyword evidence="3" id="KW-1185">Reference proteome</keyword>
<accession>A0A3N2Q8M3</accession>
<name>A0A3N2Q8M3_SODAK</name>
<dbReference type="GeneID" id="39576086"/>
<evidence type="ECO:0008006" key="4">
    <source>
        <dbReference type="Google" id="ProtNLM"/>
    </source>
</evidence>